<protein>
    <recommendedName>
        <fullName evidence="3">DUF2000 domain-containing protein</fullName>
    </recommendedName>
</protein>
<accession>A0A242A9E8</accession>
<dbReference type="OrthoDB" id="2334855at2"/>
<dbReference type="Proteomes" id="UP000195043">
    <property type="component" value="Unassembled WGS sequence"/>
</dbReference>
<reference evidence="1 2" key="1">
    <citation type="submission" date="2017-05" db="EMBL/GenBank/DDBJ databases">
        <title>The Genome Sequence of Enterococcus sp. 8G7_MSG3316.</title>
        <authorList>
            <consortium name="The Broad Institute Genomics Platform"/>
            <consortium name="The Broad Institute Genomic Center for Infectious Diseases"/>
            <person name="Earl A."/>
            <person name="Manson A."/>
            <person name="Schwartman J."/>
            <person name="Gilmore M."/>
            <person name="Abouelleil A."/>
            <person name="Cao P."/>
            <person name="Chapman S."/>
            <person name="Cusick C."/>
            <person name="Shea T."/>
            <person name="Young S."/>
            <person name="Neafsey D."/>
            <person name="Nusbaum C."/>
            <person name="Birren B."/>
        </authorList>
    </citation>
    <scope>NUCLEOTIDE SEQUENCE [LARGE SCALE GENOMIC DNA]</scope>
    <source>
        <strain evidence="1 2">8G7_MSG3316</strain>
    </source>
</reference>
<evidence type="ECO:0000313" key="1">
    <source>
        <dbReference type="EMBL" id="OTN77658.1"/>
    </source>
</evidence>
<dbReference type="Pfam" id="PF09391">
    <property type="entry name" value="DUF2000"/>
    <property type="match status" value="1"/>
</dbReference>
<evidence type="ECO:0000313" key="2">
    <source>
        <dbReference type="Proteomes" id="UP000195043"/>
    </source>
</evidence>
<proteinExistence type="predicted"/>
<comment type="caution">
    <text evidence="1">The sequence shown here is derived from an EMBL/GenBank/DDBJ whole genome shotgun (WGS) entry which is preliminary data.</text>
</comment>
<dbReference type="InterPro" id="IPR023476">
    <property type="entry name" value="Pep_tRNA_hydro_II_dom_sf"/>
</dbReference>
<organism evidence="1 2">
    <name type="scientific">Candidatus Enterococcus testudinis</name>
    <dbReference type="NCBI Taxonomy" id="1834191"/>
    <lineage>
        <taxon>Bacteria</taxon>
        <taxon>Bacillati</taxon>
        <taxon>Bacillota</taxon>
        <taxon>Bacilli</taxon>
        <taxon>Lactobacillales</taxon>
        <taxon>Enterococcaceae</taxon>
        <taxon>Enterococcus</taxon>
    </lineage>
</organism>
<sequence>MNRTAIIVDKKLPLGQQANVIAILSAAMSTITSDMIDSEEIIDLNGNNHAGIKNNVVVLKANATALLTLTEGIQEIEDIDCVVFSKEGQQYSDRFSEYKQYISNNELKSLGVVGVAVYGESEKVKSATKKFSLLR</sequence>
<gene>
    <name evidence="1" type="ORF">A5886_002758</name>
</gene>
<keyword evidence="2" id="KW-1185">Reference proteome</keyword>
<dbReference type="AlphaFoldDB" id="A0A242A9E8"/>
<dbReference type="EMBL" id="NGKU01000001">
    <property type="protein sequence ID" value="OTN77658.1"/>
    <property type="molecule type" value="Genomic_DNA"/>
</dbReference>
<dbReference type="InterPro" id="IPR018988">
    <property type="entry name" value="DUF2000"/>
</dbReference>
<evidence type="ECO:0008006" key="3">
    <source>
        <dbReference type="Google" id="ProtNLM"/>
    </source>
</evidence>
<dbReference type="Gene3D" id="3.40.1490.10">
    <property type="entry name" value="Bit1"/>
    <property type="match status" value="1"/>
</dbReference>
<dbReference type="RefSeq" id="WP_086275659.1">
    <property type="nucleotide sequence ID" value="NZ_NGKU01000001.1"/>
</dbReference>
<name>A0A242A9E8_9ENTE</name>
<dbReference type="SUPFAM" id="SSF102462">
    <property type="entry name" value="Peptidyl-tRNA hydrolase II"/>
    <property type="match status" value="1"/>
</dbReference>